<keyword evidence="3" id="KW-1185">Reference proteome</keyword>
<dbReference type="EnsemblMetazoa" id="GBRI042041-RA">
    <property type="protein sequence ID" value="GBRI042041-PA"/>
    <property type="gene ID" value="GBRI042041"/>
</dbReference>
<protein>
    <submittedName>
        <fullName evidence="2">Uncharacterized protein</fullName>
    </submittedName>
</protein>
<dbReference type="VEuPathDB" id="VectorBase:GBRI042041"/>
<feature type="transmembrane region" description="Helical" evidence="1">
    <location>
        <begin position="102"/>
        <end position="120"/>
    </location>
</feature>
<reference evidence="2" key="2">
    <citation type="submission" date="2020-05" db="UniProtKB">
        <authorList>
            <consortium name="EnsemblMetazoa"/>
        </authorList>
    </citation>
    <scope>IDENTIFICATION</scope>
    <source>
        <strain evidence="2">IAEA</strain>
    </source>
</reference>
<feature type="transmembrane region" description="Helical" evidence="1">
    <location>
        <begin position="59"/>
        <end position="81"/>
    </location>
</feature>
<keyword evidence="1" id="KW-0812">Transmembrane</keyword>
<dbReference type="AlphaFoldDB" id="A0A1A9X2L1"/>
<evidence type="ECO:0000313" key="3">
    <source>
        <dbReference type="Proteomes" id="UP000091820"/>
    </source>
</evidence>
<accession>A0A1A9X2L1</accession>
<organism evidence="2 3">
    <name type="scientific">Glossina brevipalpis</name>
    <dbReference type="NCBI Taxonomy" id="37001"/>
    <lineage>
        <taxon>Eukaryota</taxon>
        <taxon>Metazoa</taxon>
        <taxon>Ecdysozoa</taxon>
        <taxon>Arthropoda</taxon>
        <taxon>Hexapoda</taxon>
        <taxon>Insecta</taxon>
        <taxon>Pterygota</taxon>
        <taxon>Neoptera</taxon>
        <taxon>Endopterygota</taxon>
        <taxon>Diptera</taxon>
        <taxon>Brachycera</taxon>
        <taxon>Muscomorpha</taxon>
        <taxon>Hippoboscoidea</taxon>
        <taxon>Glossinidae</taxon>
        <taxon>Glossina</taxon>
    </lineage>
</organism>
<keyword evidence="1" id="KW-1133">Transmembrane helix</keyword>
<keyword evidence="1" id="KW-0472">Membrane</keyword>
<proteinExistence type="predicted"/>
<name>A0A1A9X2L1_9MUSC</name>
<evidence type="ECO:0000256" key="1">
    <source>
        <dbReference type="SAM" id="Phobius"/>
    </source>
</evidence>
<dbReference type="Proteomes" id="UP000091820">
    <property type="component" value="Unassembled WGS sequence"/>
</dbReference>
<evidence type="ECO:0000313" key="2">
    <source>
        <dbReference type="EnsemblMetazoa" id="GBRI042041-PA"/>
    </source>
</evidence>
<sequence length="194" mass="21589">MEAVEDLTKEFVQTATRSSPPALLLGAVTLETLRQLLTTEAKKGRIKLMLNTGLIEIPVMGYESDVITVITIITISVNLMMDNQQCAFQEKSTKLKPLMPRAPLAVGIACMTAVVLANGIRKLKIGLHLILVMTYCVTLTVVVTVVVLHFKKSFNTLPVCQFPFVQHLLSMSHLIQFPKNLKCLFECTVEQKFK</sequence>
<reference evidence="3" key="1">
    <citation type="submission" date="2014-03" db="EMBL/GenBank/DDBJ databases">
        <authorList>
            <person name="Aksoy S."/>
            <person name="Warren W."/>
            <person name="Wilson R.K."/>
        </authorList>
    </citation>
    <scope>NUCLEOTIDE SEQUENCE [LARGE SCALE GENOMIC DNA]</scope>
    <source>
        <strain evidence="3">IAEA</strain>
    </source>
</reference>
<feature type="transmembrane region" description="Helical" evidence="1">
    <location>
        <begin position="126"/>
        <end position="148"/>
    </location>
</feature>